<dbReference type="InterPro" id="IPR012349">
    <property type="entry name" value="Split_barrel_FMN-bd"/>
</dbReference>
<evidence type="ECO:0000313" key="2">
    <source>
        <dbReference type="EMBL" id="AEW05000.1"/>
    </source>
</evidence>
<dbReference type="InterPro" id="IPR011576">
    <property type="entry name" value="Pyridox_Oxase_N"/>
</dbReference>
<dbReference type="Pfam" id="PF01243">
    <property type="entry name" value="PNPOx_N"/>
    <property type="match status" value="1"/>
</dbReference>
<dbReference type="EMBL" id="CP003179">
    <property type="protein sequence ID" value="AEW05000.1"/>
    <property type="molecule type" value="Genomic_DNA"/>
</dbReference>
<dbReference type="PANTHER" id="PTHR39336">
    <property type="entry name" value="PYRIDOXAMINE PHOSPHATE OXIDASE FAMILY PROTEIN (AFU_ORTHOLOGUE AFUA_6G11440)"/>
    <property type="match status" value="1"/>
</dbReference>
<dbReference type="PATRIC" id="fig|679936.5.peg.1569"/>
<reference evidence="3" key="1">
    <citation type="submission" date="2011-12" db="EMBL/GenBank/DDBJ databases">
        <title>The complete genome of chromosome of Sulfobacillus acidophilus DSM 10332.</title>
        <authorList>
            <person name="Lucas S."/>
            <person name="Han J."/>
            <person name="Lapidus A."/>
            <person name="Bruce D."/>
            <person name="Goodwin L."/>
            <person name="Pitluck S."/>
            <person name="Peters L."/>
            <person name="Kyrpides N."/>
            <person name="Mavromatis K."/>
            <person name="Ivanova N."/>
            <person name="Mikhailova N."/>
            <person name="Chertkov O."/>
            <person name="Saunders E."/>
            <person name="Detter J.C."/>
            <person name="Tapia R."/>
            <person name="Han C."/>
            <person name="Land M."/>
            <person name="Hauser L."/>
            <person name="Markowitz V."/>
            <person name="Cheng J.-F."/>
            <person name="Hugenholtz P."/>
            <person name="Woyke T."/>
            <person name="Wu D."/>
            <person name="Pukall R."/>
            <person name="Gehrich-Schroeter G."/>
            <person name="Schneider S."/>
            <person name="Klenk H.-P."/>
            <person name="Eisen J.A."/>
        </authorList>
    </citation>
    <scope>NUCLEOTIDE SEQUENCE [LARGE SCALE GENOMIC DNA]</scope>
    <source>
        <strain evidence="3">ATCC 700253 / DSM 10332 / NAL</strain>
    </source>
</reference>
<evidence type="ECO:0000313" key="3">
    <source>
        <dbReference type="Proteomes" id="UP000005439"/>
    </source>
</evidence>
<dbReference type="SUPFAM" id="SSF50475">
    <property type="entry name" value="FMN-binding split barrel"/>
    <property type="match status" value="1"/>
</dbReference>
<gene>
    <name evidence="2" type="ordered locus">Sulac_1503</name>
</gene>
<dbReference type="Proteomes" id="UP000005439">
    <property type="component" value="Chromosome"/>
</dbReference>
<dbReference type="HOGENOM" id="CLU_054794_1_1_9"/>
<dbReference type="PANTHER" id="PTHR39336:SF1">
    <property type="entry name" value="PYRIDOXAMINE PHOSPHATE OXIDASE FAMILY PROTEIN (AFU_ORTHOLOGUE AFUA_6G11440)"/>
    <property type="match status" value="1"/>
</dbReference>
<dbReference type="Gene3D" id="2.30.110.10">
    <property type="entry name" value="Electron Transport, Fmn-binding Protein, Chain A"/>
    <property type="match status" value="1"/>
</dbReference>
<name>G8TXP4_SULAD</name>
<organism evidence="2 3">
    <name type="scientific">Sulfobacillus acidophilus (strain ATCC 700253 / DSM 10332 / NAL)</name>
    <dbReference type="NCBI Taxonomy" id="679936"/>
    <lineage>
        <taxon>Bacteria</taxon>
        <taxon>Bacillati</taxon>
        <taxon>Bacillota</taxon>
        <taxon>Clostridia</taxon>
        <taxon>Eubacteriales</taxon>
        <taxon>Clostridiales Family XVII. Incertae Sedis</taxon>
        <taxon>Sulfobacillus</taxon>
    </lineage>
</organism>
<reference evidence="2 3" key="2">
    <citation type="journal article" date="2012" name="Stand. Genomic Sci.">
        <title>Complete genome sequence of the moderately thermophilic mineral-sulfide-oxidizing firmicute Sulfobacillus acidophilus type strain (NAL(T)).</title>
        <authorList>
            <person name="Anderson I."/>
            <person name="Chertkov O."/>
            <person name="Chen A."/>
            <person name="Saunders E."/>
            <person name="Lapidus A."/>
            <person name="Nolan M."/>
            <person name="Lucas S."/>
            <person name="Hammon N."/>
            <person name="Deshpande S."/>
            <person name="Cheng J.F."/>
            <person name="Han C."/>
            <person name="Tapia R."/>
            <person name="Goodwin L.A."/>
            <person name="Pitluck S."/>
            <person name="Liolios K."/>
            <person name="Pagani I."/>
            <person name="Ivanova N."/>
            <person name="Mikhailova N."/>
            <person name="Pati A."/>
            <person name="Palaniappan K."/>
            <person name="Land M."/>
            <person name="Pan C."/>
            <person name="Rohde M."/>
            <person name="Pukall R."/>
            <person name="Goker M."/>
            <person name="Detter J.C."/>
            <person name="Woyke T."/>
            <person name="Bristow J."/>
            <person name="Eisen J.A."/>
            <person name="Markowitz V."/>
            <person name="Hugenholtz P."/>
            <person name="Kyrpides N.C."/>
            <person name="Klenk H.P."/>
            <person name="Mavromatis K."/>
        </authorList>
    </citation>
    <scope>NUCLEOTIDE SEQUENCE [LARGE SCALE GENOMIC DNA]</scope>
    <source>
        <strain evidence="3">ATCC 700253 / DSM 10332 / NAL</strain>
    </source>
</reference>
<sequence>MAQFYPELTPQLESFISRQPVFFVATAPLSADGHINLSPKGYDSFRVITPNTVAYLDLTGSGNETSGHVTENGRITLMFCAFEGPPLILRIFGQGSVILPDHPEWVTWISRFPNWPGIRQIITVRISQVQTSCGYGVPLMTYQGPRNTLARWAEQKGPDGIRQYWIDHNLATIDQLPTPLAQHLDTLEDDADA</sequence>
<dbReference type="STRING" id="679936.Sulac_1503"/>
<dbReference type="AlphaFoldDB" id="G8TXP4"/>
<proteinExistence type="predicted"/>
<accession>G8TXP4</accession>
<evidence type="ECO:0000259" key="1">
    <source>
        <dbReference type="Pfam" id="PF01243"/>
    </source>
</evidence>
<feature type="domain" description="Pyridoxamine 5'-phosphate oxidase N-terminal" evidence="1">
    <location>
        <begin position="8"/>
        <end position="133"/>
    </location>
</feature>
<protein>
    <submittedName>
        <fullName evidence="2">Pyridoxamine 5'-phosphate oxidase-related FMN-binding protein</fullName>
    </submittedName>
</protein>
<keyword evidence="3" id="KW-1185">Reference proteome</keyword>
<dbReference type="KEGG" id="sap:Sulac_1503"/>